<reference evidence="1" key="1">
    <citation type="journal article" date="2020" name="Fungal Divers.">
        <title>Resolving the Mortierellaceae phylogeny through synthesis of multi-gene phylogenetics and phylogenomics.</title>
        <authorList>
            <person name="Vandepol N."/>
            <person name="Liber J."/>
            <person name="Desiro A."/>
            <person name="Na H."/>
            <person name="Kennedy M."/>
            <person name="Barry K."/>
            <person name="Grigoriev I.V."/>
            <person name="Miller A.N."/>
            <person name="O'Donnell K."/>
            <person name="Stajich J.E."/>
            <person name="Bonito G."/>
        </authorList>
    </citation>
    <scope>NUCLEOTIDE SEQUENCE</scope>
    <source>
        <strain evidence="1">NRRL 2591</strain>
    </source>
</reference>
<keyword evidence="2" id="KW-1185">Reference proteome</keyword>
<dbReference type="EMBL" id="JAAAXW010001436">
    <property type="protein sequence ID" value="KAF9533331.1"/>
    <property type="molecule type" value="Genomic_DNA"/>
</dbReference>
<gene>
    <name evidence="1" type="ORF">EC957_002215</name>
</gene>
<evidence type="ECO:0000313" key="1">
    <source>
        <dbReference type="EMBL" id="KAF9533331.1"/>
    </source>
</evidence>
<proteinExistence type="predicted"/>
<evidence type="ECO:0000313" key="2">
    <source>
        <dbReference type="Proteomes" id="UP000723463"/>
    </source>
</evidence>
<dbReference type="Proteomes" id="UP000723463">
    <property type="component" value="Unassembled WGS sequence"/>
</dbReference>
<protein>
    <submittedName>
        <fullName evidence="1">Uncharacterized protein</fullName>
    </submittedName>
</protein>
<organism evidence="1 2">
    <name type="scientific">Mortierella hygrophila</name>
    <dbReference type="NCBI Taxonomy" id="979708"/>
    <lineage>
        <taxon>Eukaryota</taxon>
        <taxon>Fungi</taxon>
        <taxon>Fungi incertae sedis</taxon>
        <taxon>Mucoromycota</taxon>
        <taxon>Mortierellomycotina</taxon>
        <taxon>Mortierellomycetes</taxon>
        <taxon>Mortierellales</taxon>
        <taxon>Mortierellaceae</taxon>
        <taxon>Mortierella</taxon>
    </lineage>
</organism>
<dbReference type="AlphaFoldDB" id="A0A9P6EQC2"/>
<name>A0A9P6EQC2_9FUNG</name>
<accession>A0A9P6EQC2</accession>
<comment type="caution">
    <text evidence="1">The sequence shown here is derived from an EMBL/GenBank/DDBJ whole genome shotgun (WGS) entry which is preliminary data.</text>
</comment>
<sequence>MTAAMTASSTTRLRPHNPFNLPELRNKISRFVTLKDDVAYARVSKARAQNYLPFIWHSIDCNYFSHSNISSGFDIVD</sequence>
<feature type="non-terminal residue" evidence="1">
    <location>
        <position position="77"/>
    </location>
</feature>